<gene>
    <name evidence="1" type="ORF">JG688_00011445</name>
</gene>
<dbReference type="EMBL" id="JAENGY010000802">
    <property type="protein sequence ID" value="KAG6956409.1"/>
    <property type="molecule type" value="Genomic_DNA"/>
</dbReference>
<organism evidence="1 2">
    <name type="scientific">Phytophthora aleatoria</name>
    <dbReference type="NCBI Taxonomy" id="2496075"/>
    <lineage>
        <taxon>Eukaryota</taxon>
        <taxon>Sar</taxon>
        <taxon>Stramenopiles</taxon>
        <taxon>Oomycota</taxon>
        <taxon>Peronosporomycetes</taxon>
        <taxon>Peronosporales</taxon>
        <taxon>Peronosporaceae</taxon>
        <taxon>Phytophthora</taxon>
    </lineage>
</organism>
<name>A0A8J5IGT6_9STRA</name>
<accession>A0A8J5IGT6</accession>
<evidence type="ECO:0000313" key="2">
    <source>
        <dbReference type="Proteomes" id="UP000709295"/>
    </source>
</evidence>
<dbReference type="Proteomes" id="UP000709295">
    <property type="component" value="Unassembled WGS sequence"/>
</dbReference>
<dbReference type="AlphaFoldDB" id="A0A8J5IGT6"/>
<keyword evidence="2" id="KW-1185">Reference proteome</keyword>
<protein>
    <submittedName>
        <fullName evidence="1">Uncharacterized protein</fullName>
    </submittedName>
</protein>
<sequence>MDTSGMATASERSAADTTWLLPHTLFGDPTSNGRYAPLLPSSSVCDFHKWRMLWQLVMMDYERVVLIGWAGLLRGYPTRRHSEEWAQWQPSVSNQARFVPSRFDTRSTRSC</sequence>
<comment type="caution">
    <text evidence="1">The sequence shown here is derived from an EMBL/GenBank/DDBJ whole genome shotgun (WGS) entry which is preliminary data.</text>
</comment>
<evidence type="ECO:0000313" key="1">
    <source>
        <dbReference type="EMBL" id="KAG6956409.1"/>
    </source>
</evidence>
<reference evidence="1" key="1">
    <citation type="submission" date="2021-01" db="EMBL/GenBank/DDBJ databases">
        <title>Phytophthora aleatoria, a newly-described species from Pinus radiata is distinct from Phytophthora cactorum isolates based on comparative genomics.</title>
        <authorList>
            <person name="Mcdougal R."/>
            <person name="Panda P."/>
            <person name="Williams N."/>
            <person name="Studholme D.J."/>
        </authorList>
    </citation>
    <scope>NUCLEOTIDE SEQUENCE</scope>
    <source>
        <strain evidence="1">NZFS 4037</strain>
    </source>
</reference>
<proteinExistence type="predicted"/>